<dbReference type="PRINTS" id="PR00163">
    <property type="entry name" value="RUBREDOXIN"/>
</dbReference>
<proteinExistence type="inferred from homology"/>
<dbReference type="Proteomes" id="UP000886101">
    <property type="component" value="Unassembled WGS sequence"/>
</dbReference>
<dbReference type="SUPFAM" id="SSF57802">
    <property type="entry name" value="Rubredoxin-like"/>
    <property type="match status" value="1"/>
</dbReference>
<gene>
    <name evidence="10" type="ORF">ENJ96_03550</name>
</gene>
<protein>
    <recommendedName>
        <fullName evidence="7">Rubredoxin</fullName>
    </recommendedName>
</protein>
<comment type="similarity">
    <text evidence="2 7">Belongs to the rubredoxin family.</text>
</comment>
<feature type="domain" description="Rubredoxin-like" evidence="9">
    <location>
        <begin position="1"/>
        <end position="52"/>
    </location>
</feature>
<dbReference type="InterPro" id="IPR024935">
    <property type="entry name" value="Rubredoxin_dom"/>
</dbReference>
<dbReference type="Pfam" id="PF00301">
    <property type="entry name" value="Rubredoxin"/>
    <property type="match status" value="1"/>
</dbReference>
<dbReference type="EMBL" id="DROK01000103">
    <property type="protein sequence ID" value="HHI96904.1"/>
    <property type="molecule type" value="Genomic_DNA"/>
</dbReference>
<evidence type="ECO:0000256" key="8">
    <source>
        <dbReference type="PIRSR" id="PIRSR000071-1"/>
    </source>
</evidence>
<evidence type="ECO:0000259" key="9">
    <source>
        <dbReference type="PROSITE" id="PS50903"/>
    </source>
</evidence>
<keyword evidence="6 7" id="KW-0408">Iron</keyword>
<feature type="binding site" evidence="8">
    <location>
        <position position="9"/>
    </location>
    <ligand>
        <name>Fe cation</name>
        <dbReference type="ChEBI" id="CHEBI:24875"/>
    </ligand>
</feature>
<organism evidence="10">
    <name type="scientific">Thermodesulfatator atlanticus</name>
    <dbReference type="NCBI Taxonomy" id="501497"/>
    <lineage>
        <taxon>Bacteria</taxon>
        <taxon>Pseudomonadati</taxon>
        <taxon>Thermodesulfobacteriota</taxon>
        <taxon>Thermodesulfobacteria</taxon>
        <taxon>Thermodesulfobacteriales</taxon>
        <taxon>Thermodesulfatatoraceae</taxon>
        <taxon>Thermodesulfatator</taxon>
    </lineage>
</organism>
<evidence type="ECO:0000256" key="7">
    <source>
        <dbReference type="PIRNR" id="PIRNR000071"/>
    </source>
</evidence>
<sequence>MQKYQCSVCGYVYDPAEGDPERGIAGGTPFEDLPEDWTCPVCGAPKSAFNPVD</sequence>
<name>A0A7V5NZL8_9BACT</name>
<feature type="binding site" evidence="8">
    <location>
        <position position="39"/>
    </location>
    <ligand>
        <name>Fe cation</name>
        <dbReference type="ChEBI" id="CHEBI:24875"/>
    </ligand>
</feature>
<dbReference type="InterPro" id="IPR018527">
    <property type="entry name" value="Rubredoxin_Fe_BS"/>
</dbReference>
<comment type="caution">
    <text evidence="10">The sequence shown here is derived from an EMBL/GenBank/DDBJ whole genome shotgun (WGS) entry which is preliminary data.</text>
</comment>
<dbReference type="PROSITE" id="PS50903">
    <property type="entry name" value="RUBREDOXIN_LIKE"/>
    <property type="match status" value="1"/>
</dbReference>
<dbReference type="InterPro" id="IPR024922">
    <property type="entry name" value="Rubredoxin"/>
</dbReference>
<keyword evidence="3 7" id="KW-0813">Transport</keyword>
<evidence type="ECO:0000256" key="3">
    <source>
        <dbReference type="ARBA" id="ARBA00022448"/>
    </source>
</evidence>
<dbReference type="FunFam" id="2.20.28.10:FF:000001">
    <property type="entry name" value="Rubredoxin"/>
    <property type="match status" value="1"/>
</dbReference>
<dbReference type="GO" id="GO:0009055">
    <property type="term" value="F:electron transfer activity"/>
    <property type="evidence" value="ECO:0007669"/>
    <property type="project" value="InterPro"/>
</dbReference>
<dbReference type="PANTHER" id="PTHR47627">
    <property type="entry name" value="RUBREDOXIN"/>
    <property type="match status" value="1"/>
</dbReference>
<comment type="function">
    <text evidence="1">Rubredoxin is a small nonheme, iron protein lacking acid-labile sulfide. Its single Fe, chelated to 4 Cys, functions as an electron acceptor and may also stabilize the conformation of the molecule.</text>
</comment>
<reference evidence="10" key="1">
    <citation type="journal article" date="2020" name="mSystems">
        <title>Genome- and Community-Level Interaction Insights into Carbon Utilization and Element Cycling Functions of Hydrothermarchaeota in Hydrothermal Sediment.</title>
        <authorList>
            <person name="Zhou Z."/>
            <person name="Liu Y."/>
            <person name="Xu W."/>
            <person name="Pan J."/>
            <person name="Luo Z.H."/>
            <person name="Li M."/>
        </authorList>
    </citation>
    <scope>NUCLEOTIDE SEQUENCE [LARGE SCALE GENOMIC DNA]</scope>
    <source>
        <strain evidence="10">HyVt-533</strain>
    </source>
</reference>
<dbReference type="NCBIfam" id="NF045768">
    <property type="entry name" value="RubredRD"/>
    <property type="match status" value="1"/>
</dbReference>
<dbReference type="GO" id="GO:0005506">
    <property type="term" value="F:iron ion binding"/>
    <property type="evidence" value="ECO:0007669"/>
    <property type="project" value="InterPro"/>
</dbReference>
<evidence type="ECO:0000256" key="1">
    <source>
        <dbReference type="ARBA" id="ARBA00002360"/>
    </source>
</evidence>
<dbReference type="GO" id="GO:0043448">
    <property type="term" value="P:alkane catabolic process"/>
    <property type="evidence" value="ECO:0007669"/>
    <property type="project" value="TreeGrafter"/>
</dbReference>
<keyword evidence="4 7" id="KW-0479">Metal-binding</keyword>
<comment type="cofactor">
    <cofactor evidence="7 8">
        <name>Fe(3+)</name>
        <dbReference type="ChEBI" id="CHEBI:29034"/>
    </cofactor>
    <text evidence="7 8">Binds 1 Fe(3+) ion per subunit.</text>
</comment>
<feature type="binding site" evidence="8">
    <location>
        <position position="6"/>
    </location>
    <ligand>
        <name>Fe cation</name>
        <dbReference type="ChEBI" id="CHEBI:24875"/>
    </ligand>
</feature>
<evidence type="ECO:0000256" key="5">
    <source>
        <dbReference type="ARBA" id="ARBA00022982"/>
    </source>
</evidence>
<dbReference type="PROSITE" id="PS00202">
    <property type="entry name" value="RUBREDOXIN"/>
    <property type="match status" value="1"/>
</dbReference>
<keyword evidence="5 7" id="KW-0249">Electron transport</keyword>
<dbReference type="InterPro" id="IPR024934">
    <property type="entry name" value="Rubredoxin-like_dom"/>
</dbReference>
<evidence type="ECO:0000256" key="2">
    <source>
        <dbReference type="ARBA" id="ARBA00005337"/>
    </source>
</evidence>
<dbReference type="Gene3D" id="2.20.28.10">
    <property type="match status" value="1"/>
</dbReference>
<evidence type="ECO:0000313" key="10">
    <source>
        <dbReference type="EMBL" id="HHI96904.1"/>
    </source>
</evidence>
<dbReference type="CDD" id="cd00730">
    <property type="entry name" value="rubredoxin"/>
    <property type="match status" value="1"/>
</dbReference>
<dbReference type="InterPro" id="IPR050526">
    <property type="entry name" value="Rubredoxin_ET"/>
</dbReference>
<dbReference type="AlphaFoldDB" id="A0A7V5NZL8"/>
<accession>A0A7V5NZL8</accession>
<dbReference type="PANTHER" id="PTHR47627:SF1">
    <property type="entry name" value="RUBREDOXIN-1-RELATED"/>
    <property type="match status" value="1"/>
</dbReference>
<evidence type="ECO:0000256" key="6">
    <source>
        <dbReference type="ARBA" id="ARBA00023004"/>
    </source>
</evidence>
<feature type="binding site" evidence="8">
    <location>
        <position position="42"/>
    </location>
    <ligand>
        <name>Fe cation</name>
        <dbReference type="ChEBI" id="CHEBI:24875"/>
    </ligand>
</feature>
<dbReference type="PIRSF" id="PIRSF000071">
    <property type="entry name" value="Rubredoxin"/>
    <property type="match status" value="1"/>
</dbReference>
<evidence type="ECO:0000256" key="4">
    <source>
        <dbReference type="ARBA" id="ARBA00022723"/>
    </source>
</evidence>